<feature type="compositionally biased region" description="Basic and acidic residues" evidence="1">
    <location>
        <begin position="1547"/>
        <end position="1556"/>
    </location>
</feature>
<feature type="compositionally biased region" description="Acidic residues" evidence="1">
    <location>
        <begin position="210"/>
        <end position="220"/>
    </location>
</feature>
<feature type="compositionally biased region" description="Polar residues" evidence="1">
    <location>
        <begin position="1607"/>
        <end position="1621"/>
    </location>
</feature>
<feature type="region of interest" description="Disordered" evidence="1">
    <location>
        <begin position="1398"/>
        <end position="1424"/>
    </location>
</feature>
<feature type="compositionally biased region" description="Basic and acidic residues" evidence="1">
    <location>
        <begin position="74"/>
        <end position="101"/>
    </location>
</feature>
<feature type="region of interest" description="Disordered" evidence="1">
    <location>
        <begin position="199"/>
        <end position="234"/>
    </location>
</feature>
<proteinExistence type="predicted"/>
<feature type="compositionally biased region" description="Basic and acidic residues" evidence="1">
    <location>
        <begin position="221"/>
        <end position="234"/>
    </location>
</feature>
<feature type="region of interest" description="Disordered" evidence="1">
    <location>
        <begin position="483"/>
        <end position="503"/>
    </location>
</feature>
<feature type="non-terminal residue" evidence="2">
    <location>
        <position position="1662"/>
    </location>
</feature>
<feature type="compositionally biased region" description="Low complexity" evidence="1">
    <location>
        <begin position="263"/>
        <end position="279"/>
    </location>
</feature>
<gene>
    <name evidence="2" type="ORF">g.24487</name>
</gene>
<feature type="compositionally biased region" description="Polar residues" evidence="1">
    <location>
        <begin position="55"/>
        <end position="66"/>
    </location>
</feature>
<feature type="compositionally biased region" description="Basic residues" evidence="1">
    <location>
        <begin position="1625"/>
        <end position="1634"/>
    </location>
</feature>
<feature type="compositionally biased region" description="Polar residues" evidence="1">
    <location>
        <begin position="1437"/>
        <end position="1452"/>
    </location>
</feature>
<feature type="region of interest" description="Disordered" evidence="1">
    <location>
        <begin position="1324"/>
        <end position="1350"/>
    </location>
</feature>
<feature type="region of interest" description="Disordered" evidence="1">
    <location>
        <begin position="259"/>
        <end position="283"/>
    </location>
</feature>
<evidence type="ECO:0000313" key="2">
    <source>
        <dbReference type="EMBL" id="JAS17163.1"/>
    </source>
</evidence>
<feature type="region of interest" description="Disordered" evidence="1">
    <location>
        <begin position="1607"/>
        <end position="1662"/>
    </location>
</feature>
<feature type="region of interest" description="Disordered" evidence="1">
    <location>
        <begin position="29"/>
        <end position="104"/>
    </location>
</feature>
<organism evidence="2">
    <name type="scientific">Clastoptera arizonana</name>
    <name type="common">Arizona spittle bug</name>
    <dbReference type="NCBI Taxonomy" id="38151"/>
    <lineage>
        <taxon>Eukaryota</taxon>
        <taxon>Metazoa</taxon>
        <taxon>Ecdysozoa</taxon>
        <taxon>Arthropoda</taxon>
        <taxon>Hexapoda</taxon>
        <taxon>Insecta</taxon>
        <taxon>Pterygota</taxon>
        <taxon>Neoptera</taxon>
        <taxon>Paraneoptera</taxon>
        <taxon>Hemiptera</taxon>
        <taxon>Auchenorrhyncha</taxon>
        <taxon>Cercopoidea</taxon>
        <taxon>Clastopteridae</taxon>
        <taxon>Clastoptera</taxon>
    </lineage>
</organism>
<feature type="region of interest" description="Disordered" evidence="1">
    <location>
        <begin position="1433"/>
        <end position="1452"/>
    </location>
</feature>
<feature type="region of interest" description="Disordered" evidence="1">
    <location>
        <begin position="607"/>
        <end position="641"/>
    </location>
</feature>
<feature type="non-terminal residue" evidence="2">
    <location>
        <position position="1"/>
    </location>
</feature>
<feature type="compositionally biased region" description="Low complexity" evidence="1">
    <location>
        <begin position="1635"/>
        <end position="1647"/>
    </location>
</feature>
<accession>A0A1B6CVA5</accession>
<feature type="region of interest" description="Disordered" evidence="1">
    <location>
        <begin position="777"/>
        <end position="796"/>
    </location>
</feature>
<feature type="region of interest" description="Disordered" evidence="1">
    <location>
        <begin position="1543"/>
        <end position="1583"/>
    </location>
</feature>
<name>A0A1B6CVA5_9HEMI</name>
<dbReference type="EMBL" id="GEDC01020135">
    <property type="protein sequence ID" value="JAS17163.1"/>
    <property type="molecule type" value="Transcribed_RNA"/>
</dbReference>
<feature type="region of interest" description="Disordered" evidence="1">
    <location>
        <begin position="673"/>
        <end position="709"/>
    </location>
</feature>
<evidence type="ECO:0000256" key="1">
    <source>
        <dbReference type="SAM" id="MobiDB-lite"/>
    </source>
</evidence>
<sequence>RINHQVHQEAKEKLFGNLEPLSTHRFISNGLKHENDQDENDSNDLSSEDLKNSLGKSSSESTVSHRSLSRKKSCSSEDLHTHNDDVEAKGESESERNEWNRSSRVRRSLQFPLKQSVINKEAPVIPLTKSVSQIKEEIEARKQIVSSSLRGNQWNLGELEGVLGVVSNGHDGDAILPQTPTKKRQSFITVESLQEVRGRLRKLSSPTDEATQEETDDGIDTEVKADSPKLDKMEEIPKNSVKSYVFGMEAVLRNGKQAINGTGSLESRSSNKSNGSGSSRSEEWYNRRKSYGFEQVNGQSNQNMSIEKGKVDSSTDSGICRSSETMTFPSWTKPISVEKNASGEGKVKTFHNILIKHSENDENKDIKTKSEIESVVPAGRKTVVTLGGGGYTQPSWAWNSDTQSNDIKETVAKGKIAETIRKLREKTSPTRKISEPITISIPVQQPTTQVTDPAVLLLKQTKETEQSETAPKNQITSYSNLLYGHNNETDNNENNSDVTNKQPNRIKSISSWFDSELKRHSIAVDEAKYMNRSKPHSFYKDDKKIGLTNNSKDMSNTTNHVFINYNDDVSRYNTDSDHEMNAHEKKHKKVEFCKTEVHFAAEPGRFNIVETDGKPPPSNMYRRRRKTTGETPNRSGLPEIRFGDSQYEKNLLTGNENIEFDSESKIKPLTFRGSPAAQEDKEEHVPSGVYLSDSSQDEQKTEPVIYSEDETPRPRSILKNNIPKPLPFLLGENNDESLWGVKLKSVPNVEKVDQPPIDEVSEETKETEFQKLLKTLRPAHKTPDVEQEPSSRAADNGLEVRISSSTMLPDQRRASWSVADRIRHVEDLRTKGYLTKVNFGVGEAVVVDSDTRNDQRLLGEDKHTTKWYHKDHHLSSDEKNHEIVNVRHRPEADKVLTHSHSFTTGTNNAREKSQIESYNRYSKDCLKSTSLVMQIQNPFSKSINKVKKVDKIAQCKNINKPNDLEKDFKIKDNLNNLTKFYDESNYFCVNGSLYKDFKILKRKSSDFKESIKAQNKFLQSNVPCVNNMKINPLFVEEEKDLIEAPNEGRGIPEVLDVLDDLSRCIDEVIIESPQRENSNKDNYNESSVFKIIEGNHGKNLELPCVENIGQDGGKISKCYLDLVREILYPSENSEDSLKADEEVRTYMSTGDDDDTASEMSGSWSKMQAFRRISQETGKRQAKEDITLPTTSHRVTAFAPKVHHIQGGTEISSPKVTSISLKYENPTNEPIRAHSPLNRTTDEIVGNVELSENGTRIWSFSKTNSPVEIKNNERQVIHKEESKIISKQENKEMNSVMTRPRDLFHHKSQSPIRDVTLGQNMKYDTNRHRSLSPNRTQKKHSEDYVEKTSQTEPEYVNIKKDVKATQTSYRQISNIHNYKNTKVKKDVRPESKVCDFKRKERKLSTSSGRDGWLNTPKEPQVRHKSDVLKKVEVKKESNTVSKSTNVRRSNGTESPIYQNREIFKKRDDRSETESAILEELTKAADQILLAVNGYTDDDSFRGSSDDEYRKKHGREKIVSKPLCTISETPNKRVSNYRRATHVTAQRSVKVEQKERVTSRPRLGKTSSNSSMESAVEVRPLIKPEDRNRRRAARLLQRANSRELLLQTAASSSEDIGSGSETGNVRVKQRMVRRTRTQGTRSSTSTQPTVVSHRSTTSASESRT</sequence>
<reference evidence="2" key="1">
    <citation type="submission" date="2015-12" db="EMBL/GenBank/DDBJ databases">
        <title>De novo transcriptome assembly of four potential Pierce s Disease insect vectors from Arizona vineyards.</title>
        <authorList>
            <person name="Tassone E.E."/>
        </authorList>
    </citation>
    <scope>NUCLEOTIDE SEQUENCE</scope>
</reference>
<feature type="compositionally biased region" description="Polar residues" evidence="1">
    <location>
        <begin position="1648"/>
        <end position="1662"/>
    </location>
</feature>
<protein>
    <submittedName>
        <fullName evidence="2">Uncharacterized protein</fullName>
    </submittedName>
</protein>